<protein>
    <submittedName>
        <fullName evidence="1">Uncharacterized protein</fullName>
    </submittedName>
</protein>
<accession>A0A3R9FKZ1</accession>
<proteinExistence type="predicted"/>
<organism evidence="1 2">
    <name type="scientific">Acinetobacter johnsonii</name>
    <dbReference type="NCBI Taxonomy" id="40214"/>
    <lineage>
        <taxon>Bacteria</taxon>
        <taxon>Pseudomonadati</taxon>
        <taxon>Pseudomonadota</taxon>
        <taxon>Gammaproteobacteria</taxon>
        <taxon>Moraxellales</taxon>
        <taxon>Moraxellaceae</taxon>
        <taxon>Acinetobacter</taxon>
    </lineage>
</organism>
<comment type="caution">
    <text evidence="1">The sequence shown here is derived from an EMBL/GenBank/DDBJ whole genome shotgun (WGS) entry which is preliminary data.</text>
</comment>
<dbReference type="Proteomes" id="UP000277537">
    <property type="component" value="Unassembled WGS sequence"/>
</dbReference>
<name>A0A3R9FKZ1_ACIJO</name>
<dbReference type="EMBL" id="RHXE01000040">
    <property type="protein sequence ID" value="RSE21246.1"/>
    <property type="molecule type" value="Genomic_DNA"/>
</dbReference>
<dbReference type="AlphaFoldDB" id="A0A3R9FKZ1"/>
<gene>
    <name evidence="1" type="ORF">EGT73_14030</name>
</gene>
<reference evidence="1 2" key="1">
    <citation type="submission" date="2018-10" db="EMBL/GenBank/DDBJ databases">
        <title>Transmission dynamics of multidrug resistant bacteria on intensive care unit surfaces.</title>
        <authorList>
            <person name="D'Souza A.W."/>
            <person name="Potter R.F."/>
            <person name="Wallace M."/>
            <person name="Shupe A."/>
            <person name="Patel S."/>
            <person name="Sun S."/>
            <person name="Gul D."/>
            <person name="Kwon J.H."/>
            <person name="Andleeb S."/>
            <person name="Burnham C.-A.D."/>
            <person name="Dantas G."/>
        </authorList>
    </citation>
    <scope>NUCLEOTIDE SEQUENCE [LARGE SCALE GENOMIC DNA]</scope>
    <source>
        <strain evidence="1 2">AJ_385</strain>
    </source>
</reference>
<evidence type="ECO:0000313" key="2">
    <source>
        <dbReference type="Proteomes" id="UP000277537"/>
    </source>
</evidence>
<evidence type="ECO:0000313" key="1">
    <source>
        <dbReference type="EMBL" id="RSE21246.1"/>
    </source>
</evidence>
<sequence>MMFMTIIQALVFSFVFLLATAFIAGLVWCLCTAVTHAKYLKLEANHLQKIIEDQENEHAQIH</sequence>